<gene>
    <name evidence="1" type="ORF">POI8812_01725</name>
</gene>
<dbReference type="EMBL" id="OMKW01000002">
    <property type="protein sequence ID" value="SPF29416.1"/>
    <property type="molecule type" value="Genomic_DNA"/>
</dbReference>
<dbReference type="InterPro" id="IPR023393">
    <property type="entry name" value="START-like_dom_sf"/>
</dbReference>
<dbReference type="AlphaFoldDB" id="A0A2R8AB15"/>
<dbReference type="RefSeq" id="WP_108782119.1">
    <property type="nucleotide sequence ID" value="NZ_OMKW01000002.1"/>
</dbReference>
<dbReference type="InterPro" id="IPR019587">
    <property type="entry name" value="Polyketide_cyclase/dehydratase"/>
</dbReference>
<evidence type="ECO:0008006" key="3">
    <source>
        <dbReference type="Google" id="ProtNLM"/>
    </source>
</evidence>
<evidence type="ECO:0000313" key="1">
    <source>
        <dbReference type="EMBL" id="SPF29416.1"/>
    </source>
</evidence>
<dbReference type="SUPFAM" id="SSF55961">
    <property type="entry name" value="Bet v1-like"/>
    <property type="match status" value="1"/>
</dbReference>
<dbReference type="Pfam" id="PF10604">
    <property type="entry name" value="Polyketide_cyc2"/>
    <property type="match status" value="1"/>
</dbReference>
<protein>
    <recommendedName>
        <fullName evidence="3">Coenzyme Q-binding protein COQ10 START domain-containing protein</fullName>
    </recommendedName>
</protein>
<proteinExistence type="predicted"/>
<dbReference type="Proteomes" id="UP000244932">
    <property type="component" value="Unassembled WGS sequence"/>
</dbReference>
<organism evidence="1 2">
    <name type="scientific">Pontivivens insulae</name>
    <dbReference type="NCBI Taxonomy" id="1639689"/>
    <lineage>
        <taxon>Bacteria</taxon>
        <taxon>Pseudomonadati</taxon>
        <taxon>Pseudomonadota</taxon>
        <taxon>Alphaproteobacteria</taxon>
        <taxon>Rhodobacterales</taxon>
        <taxon>Paracoccaceae</taxon>
        <taxon>Pontivivens</taxon>
    </lineage>
</organism>
<dbReference type="OrthoDB" id="9805228at2"/>
<keyword evidence="2" id="KW-1185">Reference proteome</keyword>
<reference evidence="1 2" key="1">
    <citation type="submission" date="2018-03" db="EMBL/GenBank/DDBJ databases">
        <authorList>
            <person name="Keele B.F."/>
        </authorList>
    </citation>
    <scope>NUCLEOTIDE SEQUENCE [LARGE SCALE GENOMIC DNA]</scope>
    <source>
        <strain evidence="1 2">CeCT 8812</strain>
    </source>
</reference>
<dbReference type="Gene3D" id="3.30.530.20">
    <property type="match status" value="1"/>
</dbReference>
<dbReference type="CDD" id="cd07812">
    <property type="entry name" value="SRPBCC"/>
    <property type="match status" value="1"/>
</dbReference>
<accession>A0A2R8AB15</accession>
<evidence type="ECO:0000313" key="2">
    <source>
        <dbReference type="Proteomes" id="UP000244932"/>
    </source>
</evidence>
<sequence length="146" mass="16257">MARTIRIENEYAAPPQDVWAIAKDFANLAPLSAGSVEYRGLKSGPVALGDVIDFEVKVMGRGDWKPYRVELVELDDAQFRYVTMEQGSGVKSWRHSLEIQPTASGSKQIDTIEIDAGWLTLPTAILAKRMYRQRHAPRLALLGLST</sequence>
<name>A0A2R8AB15_9RHOB</name>